<dbReference type="STRING" id="265719.SAMN04488509_10224"/>
<dbReference type="RefSeq" id="WP_176764009.1">
    <property type="nucleotide sequence ID" value="NZ_FNAG01000002.1"/>
</dbReference>
<dbReference type="EMBL" id="FNAG01000002">
    <property type="protein sequence ID" value="SDD33035.1"/>
    <property type="molecule type" value="Genomic_DNA"/>
</dbReference>
<name>A0A1G6TXK9_9GAMM</name>
<gene>
    <name evidence="1" type="ORF">SAMN04488509_10224</name>
</gene>
<sequence>MDTGIDLPARIEHGLSALALGLLLWGPVPPEALLRFTWAWFRILLV</sequence>
<evidence type="ECO:0000313" key="1">
    <source>
        <dbReference type="EMBL" id="SDD33035.1"/>
    </source>
</evidence>
<evidence type="ECO:0000313" key="2">
    <source>
        <dbReference type="Proteomes" id="UP000199603"/>
    </source>
</evidence>
<keyword evidence="2" id="KW-1185">Reference proteome</keyword>
<reference evidence="1 2" key="1">
    <citation type="submission" date="2016-10" db="EMBL/GenBank/DDBJ databases">
        <authorList>
            <person name="de Groot N.N."/>
        </authorList>
    </citation>
    <scope>NUCLEOTIDE SEQUENCE [LARGE SCALE GENOMIC DNA]</scope>
    <source>
        <strain evidence="1 2">DSM 16957</strain>
    </source>
</reference>
<proteinExistence type="predicted"/>
<dbReference type="AlphaFoldDB" id="A0A1G6TXK9"/>
<accession>A0A1G6TXK9</accession>
<protein>
    <submittedName>
        <fullName evidence="1">Uncharacterized protein</fullName>
    </submittedName>
</protein>
<dbReference type="Proteomes" id="UP000199603">
    <property type="component" value="Unassembled WGS sequence"/>
</dbReference>
<organism evidence="1 2">
    <name type="scientific">Aquimonas voraii</name>
    <dbReference type="NCBI Taxonomy" id="265719"/>
    <lineage>
        <taxon>Bacteria</taxon>
        <taxon>Pseudomonadati</taxon>
        <taxon>Pseudomonadota</taxon>
        <taxon>Gammaproteobacteria</taxon>
        <taxon>Lysobacterales</taxon>
        <taxon>Lysobacteraceae</taxon>
        <taxon>Aquimonas</taxon>
    </lineage>
</organism>